<accession>A0A0R1U831</accession>
<dbReference type="InterPro" id="IPR029044">
    <property type="entry name" value="Nucleotide-diphossugar_trans"/>
</dbReference>
<name>A0A0R1U831_9LACO</name>
<protein>
    <submittedName>
        <fullName evidence="6">Glycosyltransferase</fullName>
    </submittedName>
</protein>
<keyword evidence="7" id="KW-1185">Reference proteome</keyword>
<dbReference type="PANTHER" id="PTHR43630">
    <property type="entry name" value="POLY-BETA-1,6-N-ACETYL-D-GLUCOSAMINE SYNTHASE"/>
    <property type="match status" value="1"/>
</dbReference>
<dbReference type="SUPFAM" id="SSF53448">
    <property type="entry name" value="Nucleotide-diphospho-sugar transferases"/>
    <property type="match status" value="1"/>
</dbReference>
<keyword evidence="4" id="KW-0812">Transmembrane</keyword>
<feature type="transmembrane region" description="Helical" evidence="4">
    <location>
        <begin position="347"/>
        <end position="366"/>
    </location>
</feature>
<reference evidence="6 7" key="1">
    <citation type="journal article" date="2015" name="Genome Announc.">
        <title>Expanding the biotechnology potential of lactobacilli through comparative genomics of 213 strains and associated genera.</title>
        <authorList>
            <person name="Sun Z."/>
            <person name="Harris H.M."/>
            <person name="McCann A."/>
            <person name="Guo C."/>
            <person name="Argimon S."/>
            <person name="Zhang W."/>
            <person name="Yang X."/>
            <person name="Jeffery I.B."/>
            <person name="Cooney J.C."/>
            <person name="Kagawa T.F."/>
            <person name="Liu W."/>
            <person name="Song Y."/>
            <person name="Salvetti E."/>
            <person name="Wrobel A."/>
            <person name="Rasinkangas P."/>
            <person name="Parkhill J."/>
            <person name="Rea M.C."/>
            <person name="O'Sullivan O."/>
            <person name="Ritari J."/>
            <person name="Douillard F.P."/>
            <person name="Paul Ross R."/>
            <person name="Yang R."/>
            <person name="Briner A.E."/>
            <person name="Felis G.E."/>
            <person name="de Vos W.M."/>
            <person name="Barrangou R."/>
            <person name="Klaenhammer T.R."/>
            <person name="Caufield P.W."/>
            <person name="Cui Y."/>
            <person name="Zhang H."/>
            <person name="O'Toole P.W."/>
        </authorList>
    </citation>
    <scope>NUCLEOTIDE SEQUENCE [LARGE SCALE GENOMIC DNA]</scope>
    <source>
        <strain evidence="6 7">DSM 16043</strain>
    </source>
</reference>
<keyword evidence="2" id="KW-0328">Glycosyltransferase</keyword>
<dbReference type="AlphaFoldDB" id="A0A0R1U831"/>
<dbReference type="NCBIfam" id="TIGR03111">
    <property type="entry name" value="glyc2_xrt_Gpos1"/>
    <property type="match status" value="1"/>
</dbReference>
<dbReference type="RefSeq" id="WP_057800180.1">
    <property type="nucleotide sequence ID" value="NZ_AZFM01000063.1"/>
</dbReference>
<dbReference type="CDD" id="cd06423">
    <property type="entry name" value="CESA_like"/>
    <property type="match status" value="1"/>
</dbReference>
<dbReference type="EMBL" id="AZFM01000063">
    <property type="protein sequence ID" value="KRL87578.1"/>
    <property type="molecule type" value="Genomic_DNA"/>
</dbReference>
<dbReference type="OrthoDB" id="9766299at2"/>
<evidence type="ECO:0000313" key="7">
    <source>
        <dbReference type="Proteomes" id="UP000051036"/>
    </source>
</evidence>
<evidence type="ECO:0000259" key="5">
    <source>
        <dbReference type="Pfam" id="PF00535"/>
    </source>
</evidence>
<dbReference type="STRING" id="1423763.FC46_GL001727"/>
<dbReference type="Gene3D" id="3.90.550.10">
    <property type="entry name" value="Spore Coat Polysaccharide Biosynthesis Protein SpsA, Chain A"/>
    <property type="match status" value="1"/>
</dbReference>
<evidence type="ECO:0000313" key="6">
    <source>
        <dbReference type="EMBL" id="KRL87578.1"/>
    </source>
</evidence>
<evidence type="ECO:0000256" key="4">
    <source>
        <dbReference type="SAM" id="Phobius"/>
    </source>
</evidence>
<dbReference type="PATRIC" id="fig|1423763.3.peg.1755"/>
<evidence type="ECO:0000256" key="1">
    <source>
        <dbReference type="ARBA" id="ARBA00006739"/>
    </source>
</evidence>
<feature type="transmembrane region" description="Helical" evidence="4">
    <location>
        <begin position="323"/>
        <end position="341"/>
    </location>
</feature>
<dbReference type="PANTHER" id="PTHR43630:SF1">
    <property type="entry name" value="POLY-BETA-1,6-N-ACETYL-D-GLUCOSAMINE SYNTHASE"/>
    <property type="match status" value="1"/>
</dbReference>
<dbReference type="Proteomes" id="UP000051036">
    <property type="component" value="Unassembled WGS sequence"/>
</dbReference>
<comment type="similarity">
    <text evidence="1">Belongs to the glycosyltransferase 2 family.</text>
</comment>
<comment type="caution">
    <text evidence="6">The sequence shown here is derived from an EMBL/GenBank/DDBJ whole genome shotgun (WGS) entry which is preliminary data.</text>
</comment>
<feature type="transmembrane region" description="Helical" evidence="4">
    <location>
        <begin position="12"/>
        <end position="35"/>
    </location>
</feature>
<keyword evidence="4" id="KW-0472">Membrane</keyword>
<proteinExistence type="inferred from homology"/>
<keyword evidence="3 6" id="KW-0808">Transferase</keyword>
<sequence length="447" mass="52473">MYIANLIIQLGFWITWLLIPIIYELIPAIIGFFSLQVAKQHFKKLKPISRYPYITLIIPVYNSEDSLYSCIESIQDSSYPNERIKVLIADNQSKDKSFEVYMKARDNFPELNMQWLSTDQGKAKALNASIYNSIGKYVIHVDSDGVLQKDALLNIVTDFENDSSIDALTGTILTRIELIKKTKSKFLKFVRENEYLEYCQSFLAGRAVESQGNRLFTMSGAFSAFRRDKLLETNLYNIETIGEDIDMTFQIRYQLHGRALLCPLAIFYVSPLDNMNKLYTQRQRWLRGELETLHLFFKDRSINISTFFHNFVVRRLVMDHTILLLRVIWTFAFLLLIVLGYSTKVVMLSFVILYFLYLFILLLNFLSIQSFLKKFPSDRKYYLSKFYILFSLPIYYFICSFIQVIGIINAMTTPAKWTTKNLTQELLDFKKVIKRDWTVGRYGKRKK</sequence>
<dbReference type="InterPro" id="IPR017542">
    <property type="entry name" value="XrtG-assoc_glycosyltfrase"/>
</dbReference>
<dbReference type="Pfam" id="PF00535">
    <property type="entry name" value="Glycos_transf_2"/>
    <property type="match status" value="1"/>
</dbReference>
<evidence type="ECO:0000256" key="2">
    <source>
        <dbReference type="ARBA" id="ARBA00022676"/>
    </source>
</evidence>
<feature type="transmembrane region" description="Helical" evidence="4">
    <location>
        <begin position="386"/>
        <end position="408"/>
    </location>
</feature>
<organism evidence="6 7">
    <name type="scientific">Lactobacillus kalixensis DSM 16043</name>
    <dbReference type="NCBI Taxonomy" id="1423763"/>
    <lineage>
        <taxon>Bacteria</taxon>
        <taxon>Bacillati</taxon>
        <taxon>Bacillota</taxon>
        <taxon>Bacilli</taxon>
        <taxon>Lactobacillales</taxon>
        <taxon>Lactobacillaceae</taxon>
        <taxon>Lactobacillus</taxon>
    </lineage>
</organism>
<keyword evidence="4" id="KW-1133">Transmembrane helix</keyword>
<feature type="domain" description="Glycosyltransferase 2-like" evidence="5">
    <location>
        <begin position="56"/>
        <end position="228"/>
    </location>
</feature>
<evidence type="ECO:0000256" key="3">
    <source>
        <dbReference type="ARBA" id="ARBA00022679"/>
    </source>
</evidence>
<dbReference type="InterPro" id="IPR001173">
    <property type="entry name" value="Glyco_trans_2-like"/>
</dbReference>
<dbReference type="GO" id="GO:0016757">
    <property type="term" value="F:glycosyltransferase activity"/>
    <property type="evidence" value="ECO:0007669"/>
    <property type="project" value="UniProtKB-KW"/>
</dbReference>
<gene>
    <name evidence="6" type="ORF">FC46_GL001727</name>
</gene>